<dbReference type="InterPro" id="IPR005467">
    <property type="entry name" value="His_kinase_dom"/>
</dbReference>
<gene>
    <name evidence="5" type="ORF">H8730_08530</name>
</gene>
<dbReference type="PANTHER" id="PTHR34220:SF7">
    <property type="entry name" value="SENSOR HISTIDINE KINASE YPDA"/>
    <property type="match status" value="1"/>
</dbReference>
<dbReference type="Proteomes" id="UP000657006">
    <property type="component" value="Unassembled WGS sequence"/>
</dbReference>
<evidence type="ECO:0000259" key="4">
    <source>
        <dbReference type="PROSITE" id="PS50109"/>
    </source>
</evidence>
<protein>
    <submittedName>
        <fullName evidence="5">Histidine kinase</fullName>
    </submittedName>
</protein>
<evidence type="ECO:0000256" key="3">
    <source>
        <dbReference type="SAM" id="Phobius"/>
    </source>
</evidence>
<reference evidence="5" key="1">
    <citation type="submission" date="2020-08" db="EMBL/GenBank/DDBJ databases">
        <title>Genome public.</title>
        <authorList>
            <person name="Liu C."/>
            <person name="Sun Q."/>
        </authorList>
    </citation>
    <scope>NUCLEOTIDE SEQUENCE</scope>
    <source>
        <strain evidence="5">NSJ-32</strain>
    </source>
</reference>
<keyword evidence="3" id="KW-0812">Transmembrane</keyword>
<dbReference type="EMBL" id="JACRSQ010000010">
    <property type="protein sequence ID" value="MBC8543588.1"/>
    <property type="molecule type" value="Genomic_DNA"/>
</dbReference>
<accession>A0A926I1L9</accession>
<sequence>MKKDSKARIRTYLRDYRFQSILIRYFVISILFITLPMVVLNIAYGRHLSSNAREELFNVNQTSMRNSVEELDSCFQSIKNMTYGITQINALNYLKIQTSEEAVLNSQSYLSSIFSVNQVIRGSYPYVDSIYVYLEKSGSFVKNTALTNLDILEDTTWLPLYEELHTSRGILQVRYMQNRYPYFMTMICPIMGNDQVKCGAVVFNIDMVELSEYLGRGSYRNVSNQSTLLAIDVQSGLLAYSDEFRLFSNEKEELDNLLEYLDQREELTTIANMWGQDYIISEMASDDGAMRYVYLTPFNNAYSNNVYINDFLVKMVILSIFLELVIAALLARSAYHPIESLMEIVNQSSTLTAQNSEKRLNEISTIKRIMLDTQSKNESLEQEVEERMASLHNAQILALQSQINPHFMYNTLEAIGDTMVLLLGRENEATDMIQNLAILLRISLSTDTYIVPLRDELEHVKLYMQLMEFRYQGDIHYSIEVPDAMLSLPVIKLTLQPLIENAIQHGLRPKQYHGTVRIEGETLEDAVLIHVSDDGVGMTDDVIWELNDAMRQMDFQKIQHIGLRNVYQRIRLIYGDRGKLTVTRGKTEGTIVTIQYPK</sequence>
<keyword evidence="1 5" id="KW-0808">Transferase</keyword>
<dbReference type="GO" id="GO:0016020">
    <property type="term" value="C:membrane"/>
    <property type="evidence" value="ECO:0007669"/>
    <property type="project" value="InterPro"/>
</dbReference>
<evidence type="ECO:0000313" key="6">
    <source>
        <dbReference type="Proteomes" id="UP000657006"/>
    </source>
</evidence>
<dbReference type="RefSeq" id="WP_249289706.1">
    <property type="nucleotide sequence ID" value="NZ_JACRSQ010000010.1"/>
</dbReference>
<dbReference type="Gene3D" id="3.30.565.10">
    <property type="entry name" value="Histidine kinase-like ATPase, C-terminal domain"/>
    <property type="match status" value="1"/>
</dbReference>
<evidence type="ECO:0000256" key="1">
    <source>
        <dbReference type="ARBA" id="ARBA00022777"/>
    </source>
</evidence>
<dbReference type="InterPro" id="IPR050640">
    <property type="entry name" value="Bact_2-comp_sensor_kinase"/>
</dbReference>
<comment type="caution">
    <text evidence="5">The sequence shown here is derived from an EMBL/GenBank/DDBJ whole genome shotgun (WGS) entry which is preliminary data.</text>
</comment>
<keyword evidence="1 5" id="KW-0418">Kinase</keyword>
<evidence type="ECO:0000256" key="2">
    <source>
        <dbReference type="ARBA" id="ARBA00023012"/>
    </source>
</evidence>
<evidence type="ECO:0000313" key="5">
    <source>
        <dbReference type="EMBL" id="MBC8543588.1"/>
    </source>
</evidence>
<dbReference type="Pfam" id="PF06580">
    <property type="entry name" value="His_kinase"/>
    <property type="match status" value="1"/>
</dbReference>
<keyword evidence="6" id="KW-1185">Reference proteome</keyword>
<dbReference type="PROSITE" id="PS50109">
    <property type="entry name" value="HIS_KIN"/>
    <property type="match status" value="1"/>
</dbReference>
<dbReference type="Pfam" id="PF02518">
    <property type="entry name" value="HATPase_c"/>
    <property type="match status" value="1"/>
</dbReference>
<feature type="domain" description="Histidine kinase" evidence="4">
    <location>
        <begin position="379"/>
        <end position="598"/>
    </location>
</feature>
<dbReference type="SUPFAM" id="SSF55874">
    <property type="entry name" value="ATPase domain of HSP90 chaperone/DNA topoisomerase II/histidine kinase"/>
    <property type="match status" value="1"/>
</dbReference>
<feature type="transmembrane region" description="Helical" evidence="3">
    <location>
        <begin position="21"/>
        <end position="44"/>
    </location>
</feature>
<dbReference type="InterPro" id="IPR036890">
    <property type="entry name" value="HATPase_C_sf"/>
</dbReference>
<organism evidence="5 6">
    <name type="scientific">Bianquea renquensis</name>
    <dbReference type="NCBI Taxonomy" id="2763661"/>
    <lineage>
        <taxon>Bacteria</taxon>
        <taxon>Bacillati</taxon>
        <taxon>Bacillota</taxon>
        <taxon>Clostridia</taxon>
        <taxon>Eubacteriales</taxon>
        <taxon>Bianqueaceae</taxon>
        <taxon>Bianquea</taxon>
    </lineage>
</organism>
<dbReference type="InterPro" id="IPR003594">
    <property type="entry name" value="HATPase_dom"/>
</dbReference>
<proteinExistence type="predicted"/>
<dbReference type="PANTHER" id="PTHR34220">
    <property type="entry name" value="SENSOR HISTIDINE KINASE YPDA"/>
    <property type="match status" value="1"/>
</dbReference>
<keyword evidence="3" id="KW-0472">Membrane</keyword>
<dbReference type="AlphaFoldDB" id="A0A926I1L9"/>
<name>A0A926I1L9_9FIRM</name>
<dbReference type="GO" id="GO:0000155">
    <property type="term" value="F:phosphorelay sensor kinase activity"/>
    <property type="evidence" value="ECO:0007669"/>
    <property type="project" value="InterPro"/>
</dbReference>
<dbReference type="InterPro" id="IPR010559">
    <property type="entry name" value="Sig_transdc_His_kin_internal"/>
</dbReference>
<keyword evidence="2" id="KW-0902">Two-component regulatory system</keyword>
<keyword evidence="3" id="KW-1133">Transmembrane helix</keyword>